<name>A0ACC0WWD4_9STRA</name>
<gene>
    <name evidence="1" type="ORF">PsorP6_002027</name>
</gene>
<evidence type="ECO:0000313" key="2">
    <source>
        <dbReference type="Proteomes" id="UP001163321"/>
    </source>
</evidence>
<organism evidence="1 2">
    <name type="scientific">Peronosclerospora sorghi</name>
    <dbReference type="NCBI Taxonomy" id="230839"/>
    <lineage>
        <taxon>Eukaryota</taxon>
        <taxon>Sar</taxon>
        <taxon>Stramenopiles</taxon>
        <taxon>Oomycota</taxon>
        <taxon>Peronosporomycetes</taxon>
        <taxon>Peronosporales</taxon>
        <taxon>Peronosporaceae</taxon>
        <taxon>Peronosclerospora</taxon>
    </lineage>
</organism>
<protein>
    <submittedName>
        <fullName evidence="1">Uncharacterized protein</fullName>
    </submittedName>
</protein>
<evidence type="ECO:0000313" key="1">
    <source>
        <dbReference type="EMBL" id="KAI9921996.1"/>
    </source>
</evidence>
<proteinExistence type="predicted"/>
<accession>A0ACC0WWD4</accession>
<comment type="caution">
    <text evidence="1">The sequence shown here is derived from an EMBL/GenBank/DDBJ whole genome shotgun (WGS) entry which is preliminary data.</text>
</comment>
<sequence length="266" mass="29867">MRNAGSFPDTEVNPTDFYDQTSTLPSTATESNGVPLTPRMDIKMDMHHSQNQGRNYKVSNTSDISNTTLVHKPSRRVVSMERLNGDMNLQPPPIKEIVTGEFIHHAESDYPISLPYRQPQRQIMPRGRVQSHTDRKTPMMSTTRPQYKEEPGVSFQFYGRSGSVATDGLVPTLRGIRSGSSSSTNDSFVIGSSLMSTTRTSQYSDRFSLETNFGSFNPQHNLNTGRRIESGYAPSIQEDEEAYALQQLTGWFHASSISQDSFMLQR</sequence>
<keyword evidence="2" id="KW-1185">Reference proteome</keyword>
<dbReference type="EMBL" id="CM047580">
    <property type="protein sequence ID" value="KAI9921996.1"/>
    <property type="molecule type" value="Genomic_DNA"/>
</dbReference>
<reference evidence="1 2" key="1">
    <citation type="journal article" date="2022" name="bioRxiv">
        <title>The genome of the oomycete Peronosclerospora sorghi, a cosmopolitan pathogen of maize and sorghum, is inflated with dispersed pseudogenes.</title>
        <authorList>
            <person name="Fletcher K."/>
            <person name="Martin F."/>
            <person name="Isakeit T."/>
            <person name="Cavanaugh K."/>
            <person name="Magill C."/>
            <person name="Michelmore R."/>
        </authorList>
    </citation>
    <scope>NUCLEOTIDE SEQUENCE [LARGE SCALE GENOMIC DNA]</scope>
    <source>
        <strain evidence="1">P6</strain>
    </source>
</reference>
<dbReference type="Proteomes" id="UP001163321">
    <property type="component" value="Chromosome 1"/>
</dbReference>